<accession>A0A815HIA4</accession>
<dbReference type="EMBL" id="CAJOBC010064846">
    <property type="protein sequence ID" value="CAF4222637.1"/>
    <property type="molecule type" value="Genomic_DNA"/>
</dbReference>
<dbReference type="OrthoDB" id="10009810at2759"/>
<dbReference type="Proteomes" id="UP000663829">
    <property type="component" value="Unassembled WGS sequence"/>
</dbReference>
<sequence length="345" mass="40193">MSSNSLSSVQLISTLNYIQQQLNIYANILLYIFGVIGSVLNTIIFSQKQSRTSSCSMYFLASSITDFLTIHLAFIPRFYSFVNTDPNTYSLLYCRWRFYVFHSLIMLSRYYIVLACIDRFALCSTNVKYRQFSRSKIAFRLIPLTALVWFIIPIHIILFQTIDKNRCTQVGFYSLFFSIYAVIFAAVLPPLFMIVFTLLIFKNVKQIRRRIQPTTASNSLHIKQRDYQLIKMLLLQVIVYIISTLPYPPVLLYGTITANVQKSNTRVAIESLITNLATLYLIYINVSIPFYIYLSISKTFRKEFKQIIINYCLKYLFKSHFNHSIATGTTRRTDDGIPIHLKRLN</sequence>
<keyword evidence="2 5" id="KW-0812">Transmembrane</keyword>
<dbReference type="Proteomes" id="UP000681722">
    <property type="component" value="Unassembled WGS sequence"/>
</dbReference>
<comment type="subcellular location">
    <subcellularLocation>
        <location evidence="1">Membrane</location>
    </subcellularLocation>
</comment>
<dbReference type="InterPro" id="IPR052954">
    <property type="entry name" value="GPCR-Ligand_Int"/>
</dbReference>
<keyword evidence="3 5" id="KW-1133">Transmembrane helix</keyword>
<evidence type="ECO:0000313" key="8">
    <source>
        <dbReference type="EMBL" id="CAF4222637.1"/>
    </source>
</evidence>
<evidence type="ECO:0000256" key="2">
    <source>
        <dbReference type="ARBA" id="ARBA00022692"/>
    </source>
</evidence>
<keyword evidence="4 5" id="KW-0472">Membrane</keyword>
<dbReference type="GO" id="GO:0004930">
    <property type="term" value="F:G protein-coupled receptor activity"/>
    <property type="evidence" value="ECO:0007669"/>
    <property type="project" value="InterPro"/>
</dbReference>
<feature type="transmembrane region" description="Helical" evidence="5">
    <location>
        <begin position="179"/>
        <end position="201"/>
    </location>
</feature>
<evidence type="ECO:0000256" key="5">
    <source>
        <dbReference type="SAM" id="Phobius"/>
    </source>
</evidence>
<dbReference type="Gene3D" id="1.20.1070.10">
    <property type="entry name" value="Rhodopsin 7-helix transmembrane proteins"/>
    <property type="match status" value="1"/>
</dbReference>
<dbReference type="EMBL" id="CAJNOQ010014947">
    <property type="protein sequence ID" value="CAF1351844.1"/>
    <property type="molecule type" value="Genomic_DNA"/>
</dbReference>
<dbReference type="PROSITE" id="PS50262">
    <property type="entry name" value="G_PROTEIN_RECEP_F1_2"/>
    <property type="match status" value="1"/>
</dbReference>
<keyword evidence="9" id="KW-1185">Reference proteome</keyword>
<organism evidence="7 9">
    <name type="scientific">Didymodactylos carnosus</name>
    <dbReference type="NCBI Taxonomy" id="1234261"/>
    <lineage>
        <taxon>Eukaryota</taxon>
        <taxon>Metazoa</taxon>
        <taxon>Spiralia</taxon>
        <taxon>Gnathifera</taxon>
        <taxon>Rotifera</taxon>
        <taxon>Eurotatoria</taxon>
        <taxon>Bdelloidea</taxon>
        <taxon>Philodinida</taxon>
        <taxon>Philodinidae</taxon>
        <taxon>Didymodactylos</taxon>
    </lineage>
</organism>
<dbReference type="InterPro" id="IPR000276">
    <property type="entry name" value="GPCR_Rhodpsn"/>
</dbReference>
<comment type="caution">
    <text evidence="7">The sequence shown here is derived from an EMBL/GenBank/DDBJ whole genome shotgun (WGS) entry which is preliminary data.</text>
</comment>
<evidence type="ECO:0000259" key="6">
    <source>
        <dbReference type="PROSITE" id="PS50262"/>
    </source>
</evidence>
<feature type="transmembrane region" description="Helical" evidence="5">
    <location>
        <begin position="99"/>
        <end position="117"/>
    </location>
</feature>
<dbReference type="InterPro" id="IPR017452">
    <property type="entry name" value="GPCR_Rhodpsn_7TM"/>
</dbReference>
<evidence type="ECO:0000256" key="4">
    <source>
        <dbReference type="ARBA" id="ARBA00023136"/>
    </source>
</evidence>
<proteinExistence type="predicted"/>
<protein>
    <recommendedName>
        <fullName evidence="6">G-protein coupled receptors family 1 profile domain-containing protein</fullName>
    </recommendedName>
</protein>
<evidence type="ECO:0000256" key="3">
    <source>
        <dbReference type="ARBA" id="ARBA00022989"/>
    </source>
</evidence>
<gene>
    <name evidence="7" type="ORF">GPM918_LOCUS30951</name>
    <name evidence="8" type="ORF">SRO942_LOCUS31583</name>
</gene>
<evidence type="ECO:0000256" key="1">
    <source>
        <dbReference type="ARBA" id="ARBA00004370"/>
    </source>
</evidence>
<feature type="transmembrane region" description="Helical" evidence="5">
    <location>
        <begin position="57"/>
        <end position="79"/>
    </location>
</feature>
<name>A0A815HIA4_9BILA</name>
<dbReference type="PANTHER" id="PTHR46641:SF18">
    <property type="entry name" value="G-PROTEIN COUPLED RECEPTORS FAMILY 1 PROFILE DOMAIN-CONTAINING PROTEIN"/>
    <property type="match status" value="1"/>
</dbReference>
<dbReference type="GO" id="GO:0016020">
    <property type="term" value="C:membrane"/>
    <property type="evidence" value="ECO:0007669"/>
    <property type="project" value="UniProtKB-SubCell"/>
</dbReference>
<feature type="transmembrane region" description="Helical" evidence="5">
    <location>
        <begin position="137"/>
        <end position="159"/>
    </location>
</feature>
<feature type="transmembrane region" description="Helical" evidence="5">
    <location>
        <begin position="233"/>
        <end position="256"/>
    </location>
</feature>
<feature type="transmembrane region" description="Helical" evidence="5">
    <location>
        <begin position="276"/>
        <end position="296"/>
    </location>
</feature>
<evidence type="ECO:0000313" key="7">
    <source>
        <dbReference type="EMBL" id="CAF1351844.1"/>
    </source>
</evidence>
<evidence type="ECO:0000313" key="9">
    <source>
        <dbReference type="Proteomes" id="UP000663829"/>
    </source>
</evidence>
<dbReference type="SUPFAM" id="SSF81321">
    <property type="entry name" value="Family A G protein-coupled receptor-like"/>
    <property type="match status" value="1"/>
</dbReference>
<dbReference type="PANTHER" id="PTHR46641">
    <property type="entry name" value="FMRFAMIDE RECEPTOR-RELATED"/>
    <property type="match status" value="1"/>
</dbReference>
<feature type="transmembrane region" description="Helical" evidence="5">
    <location>
        <begin position="24"/>
        <end position="45"/>
    </location>
</feature>
<dbReference type="Pfam" id="PF00001">
    <property type="entry name" value="7tm_1"/>
    <property type="match status" value="1"/>
</dbReference>
<reference evidence="7" key="1">
    <citation type="submission" date="2021-02" db="EMBL/GenBank/DDBJ databases">
        <authorList>
            <person name="Nowell W R."/>
        </authorList>
    </citation>
    <scope>NUCLEOTIDE SEQUENCE</scope>
</reference>
<feature type="domain" description="G-protein coupled receptors family 1 profile" evidence="6">
    <location>
        <begin position="37"/>
        <end position="293"/>
    </location>
</feature>
<dbReference type="AlphaFoldDB" id="A0A815HIA4"/>